<sequence>MKWLTNIDEAKEESLKSRKPILLQFEMDGCGGCKKLYNETYTNSNVEKEMTEWFILLKLDLIKDREIRRELSGYWTPSFYFLDYSGKSHFNFNGYLPAEEFRIILRLGFAETQIPKGRYADAIEIMNEDIDEFKDAALLPKLLATKGIAAYIKTKDKETFMKTMKEIQQKYPESLEAKMYFWDK</sequence>
<organism evidence="1">
    <name type="scientific">hydrothermal vent metagenome</name>
    <dbReference type="NCBI Taxonomy" id="652676"/>
    <lineage>
        <taxon>unclassified sequences</taxon>
        <taxon>metagenomes</taxon>
        <taxon>ecological metagenomes</taxon>
    </lineage>
</organism>
<accession>A0A3B1CET2</accession>
<dbReference type="InterPro" id="IPR036249">
    <property type="entry name" value="Thioredoxin-like_sf"/>
</dbReference>
<protein>
    <submittedName>
        <fullName evidence="1">Thioredoxin-like protein</fullName>
    </submittedName>
</protein>
<reference evidence="1" key="1">
    <citation type="submission" date="2018-06" db="EMBL/GenBank/DDBJ databases">
        <authorList>
            <person name="Zhirakovskaya E."/>
        </authorList>
    </citation>
    <scope>NUCLEOTIDE SEQUENCE</scope>
</reference>
<dbReference type="SUPFAM" id="SSF52833">
    <property type="entry name" value="Thioredoxin-like"/>
    <property type="match status" value="1"/>
</dbReference>
<dbReference type="Gene3D" id="3.40.30.10">
    <property type="entry name" value="Glutaredoxin"/>
    <property type="match status" value="1"/>
</dbReference>
<dbReference type="Pfam" id="PF13899">
    <property type="entry name" value="Thioredoxin_7"/>
    <property type="match status" value="1"/>
</dbReference>
<name>A0A3B1CET2_9ZZZZ</name>
<dbReference type="AlphaFoldDB" id="A0A3B1CET2"/>
<proteinExistence type="predicted"/>
<dbReference type="EMBL" id="UOGD01000434">
    <property type="protein sequence ID" value="VAX28986.1"/>
    <property type="molecule type" value="Genomic_DNA"/>
</dbReference>
<evidence type="ECO:0000313" key="1">
    <source>
        <dbReference type="EMBL" id="VAX28986.1"/>
    </source>
</evidence>
<gene>
    <name evidence="1" type="ORF">MNBD_IGNAVI01-3080</name>
</gene>